<dbReference type="EMBL" id="FR845714">
    <property type="protein sequence ID" value="CCA44902.1"/>
    <property type="molecule type" value="Genomic_DNA"/>
</dbReference>
<reference evidence="1" key="1">
    <citation type="submission" date="2011-03" db="EMBL/GenBank/DDBJ databases">
        <title>Draft genome of Neisseria meningitidis strain alpha522.</title>
        <authorList>
            <person name="Schoen C."/>
            <person name="Blom J."/>
        </authorList>
    </citation>
    <scope>NUCLEOTIDE SEQUENCE</scope>
    <source>
        <strain evidence="1">Alpha522</strain>
    </source>
</reference>
<organism evidence="1">
    <name type="scientific">Neisseria meningitidis alpha522</name>
    <dbReference type="NCBI Taxonomy" id="996307"/>
    <lineage>
        <taxon>Bacteria</taxon>
        <taxon>Pseudomonadati</taxon>
        <taxon>Pseudomonadota</taxon>
        <taxon>Betaproteobacteria</taxon>
        <taxon>Neisseriales</taxon>
        <taxon>Neisseriaceae</taxon>
        <taxon>Neisseria</taxon>
    </lineage>
</organism>
<gene>
    <name evidence="1" type="ORF">NMALPHA522_1361</name>
</gene>
<protein>
    <submittedName>
        <fullName evidence="1">Uncharacterized protein</fullName>
    </submittedName>
</protein>
<proteinExistence type="predicted"/>
<name>I4E6D4_NEIME</name>
<sequence>MLDVGFRLFRDTKPSKLKLFDWKMLRKEKIMFKKSLYKAALAYFGDCVAAHISEQF</sequence>
<accession>I4E6D4</accession>
<evidence type="ECO:0000313" key="1">
    <source>
        <dbReference type="EMBL" id="CCA44902.1"/>
    </source>
</evidence>
<dbReference type="AlphaFoldDB" id="I4E6D4"/>